<dbReference type="EMBL" id="KE504243">
    <property type="protein sequence ID" value="EPS94137.1"/>
    <property type="molecule type" value="Genomic_DNA"/>
</dbReference>
<reference evidence="1 2" key="1">
    <citation type="journal article" date="2012" name="Science">
        <title>The Paleozoic origin of enzymatic lignin decomposition reconstructed from 31 fungal genomes.</title>
        <authorList>
            <person name="Floudas D."/>
            <person name="Binder M."/>
            <person name="Riley R."/>
            <person name="Barry K."/>
            <person name="Blanchette R.A."/>
            <person name="Henrissat B."/>
            <person name="Martinez A.T."/>
            <person name="Otillar R."/>
            <person name="Spatafora J.W."/>
            <person name="Yadav J.S."/>
            <person name="Aerts A."/>
            <person name="Benoit I."/>
            <person name="Boyd A."/>
            <person name="Carlson A."/>
            <person name="Copeland A."/>
            <person name="Coutinho P.M."/>
            <person name="de Vries R.P."/>
            <person name="Ferreira P."/>
            <person name="Findley K."/>
            <person name="Foster B."/>
            <person name="Gaskell J."/>
            <person name="Glotzer D."/>
            <person name="Gorecki P."/>
            <person name="Heitman J."/>
            <person name="Hesse C."/>
            <person name="Hori C."/>
            <person name="Igarashi K."/>
            <person name="Jurgens J.A."/>
            <person name="Kallen N."/>
            <person name="Kersten P."/>
            <person name="Kohler A."/>
            <person name="Kuees U."/>
            <person name="Kumar T.K.A."/>
            <person name="Kuo A."/>
            <person name="LaButti K."/>
            <person name="Larrondo L.F."/>
            <person name="Lindquist E."/>
            <person name="Ling A."/>
            <person name="Lombard V."/>
            <person name="Lucas S."/>
            <person name="Lundell T."/>
            <person name="Martin R."/>
            <person name="McLaughlin D.J."/>
            <person name="Morgenstern I."/>
            <person name="Morin E."/>
            <person name="Murat C."/>
            <person name="Nagy L.G."/>
            <person name="Nolan M."/>
            <person name="Ohm R.A."/>
            <person name="Patyshakuliyeva A."/>
            <person name="Rokas A."/>
            <person name="Ruiz-Duenas F.J."/>
            <person name="Sabat G."/>
            <person name="Salamov A."/>
            <person name="Samejima M."/>
            <person name="Schmutz J."/>
            <person name="Slot J.C."/>
            <person name="St John F."/>
            <person name="Stenlid J."/>
            <person name="Sun H."/>
            <person name="Sun S."/>
            <person name="Syed K."/>
            <person name="Tsang A."/>
            <person name="Wiebenga A."/>
            <person name="Young D."/>
            <person name="Pisabarro A."/>
            <person name="Eastwood D.C."/>
            <person name="Martin F."/>
            <person name="Cullen D."/>
            <person name="Grigoriev I.V."/>
            <person name="Hibbett D.S."/>
        </authorList>
    </citation>
    <scope>NUCLEOTIDE SEQUENCE</scope>
    <source>
        <strain evidence="2">FP-58527</strain>
    </source>
</reference>
<sequence>MHQEVSAELDSRPATGVNKVERLEALRDFTRKHRSTIGVAASSSVCHFYLPPHTTDPVATAQVREDVLFIHLRSRPNAQRARLETRFFAVGAQLETMDWIPEDRREALRLGIRTCKENTSRENGPCGAMLVAMNLVDPDLDEEGLMNVVPIAFRLDQNALLVQQGMADQWKMSLYHMLNEGIVM</sequence>
<dbReference type="eggNOG" id="ENOG502RT4A">
    <property type="taxonomic scope" value="Eukaryota"/>
</dbReference>
<evidence type="ECO:0000313" key="2">
    <source>
        <dbReference type="Proteomes" id="UP000015241"/>
    </source>
</evidence>
<evidence type="ECO:0000313" key="1">
    <source>
        <dbReference type="EMBL" id="EPS94137.1"/>
    </source>
</evidence>
<accession>S8DNB2</accession>
<name>S8DNB2_FOMSC</name>
<dbReference type="Proteomes" id="UP000015241">
    <property type="component" value="Unassembled WGS sequence"/>
</dbReference>
<keyword evidence="2" id="KW-1185">Reference proteome</keyword>
<dbReference type="HOGENOM" id="CLU_094262_2_0_1"/>
<organism evidence="1 2">
    <name type="scientific">Fomitopsis schrenkii</name>
    <name type="common">Brown rot fungus</name>
    <dbReference type="NCBI Taxonomy" id="2126942"/>
    <lineage>
        <taxon>Eukaryota</taxon>
        <taxon>Fungi</taxon>
        <taxon>Dikarya</taxon>
        <taxon>Basidiomycota</taxon>
        <taxon>Agaricomycotina</taxon>
        <taxon>Agaricomycetes</taxon>
        <taxon>Polyporales</taxon>
        <taxon>Fomitopsis</taxon>
    </lineage>
</organism>
<dbReference type="AlphaFoldDB" id="S8DNB2"/>
<dbReference type="OrthoDB" id="341421at2759"/>
<proteinExistence type="predicted"/>
<gene>
    <name evidence="1" type="ORF">FOMPIDRAFT_93834</name>
</gene>
<dbReference type="STRING" id="743788.S8DNB2"/>
<dbReference type="InParanoid" id="S8DNB2"/>
<protein>
    <submittedName>
        <fullName evidence="1">Uncharacterized protein</fullName>
    </submittedName>
</protein>